<dbReference type="Pfam" id="PF19574">
    <property type="entry name" value="LolA_3"/>
    <property type="match status" value="1"/>
</dbReference>
<accession>A0ABX8URC9</accession>
<dbReference type="RefSeq" id="WP_219799260.1">
    <property type="nucleotide sequence ID" value="NZ_CP080095.1"/>
</dbReference>
<evidence type="ECO:0000313" key="3">
    <source>
        <dbReference type="EMBL" id="QYD69927.1"/>
    </source>
</evidence>
<dbReference type="EMBL" id="CP080095">
    <property type="protein sequence ID" value="QYD69927.1"/>
    <property type="molecule type" value="Genomic_DNA"/>
</dbReference>
<dbReference type="InterPro" id="IPR004564">
    <property type="entry name" value="OM_lipoprot_carrier_LolA-like"/>
</dbReference>
<dbReference type="CDD" id="cd16325">
    <property type="entry name" value="LolA"/>
    <property type="match status" value="1"/>
</dbReference>
<feature type="transmembrane region" description="Helical" evidence="2">
    <location>
        <begin position="12"/>
        <end position="37"/>
    </location>
</feature>
<gene>
    <name evidence="3" type="ORF">KZJ38_06215</name>
</gene>
<evidence type="ECO:0000313" key="4">
    <source>
        <dbReference type="Proteomes" id="UP000826462"/>
    </source>
</evidence>
<keyword evidence="1" id="KW-0732">Signal</keyword>
<dbReference type="SUPFAM" id="SSF89392">
    <property type="entry name" value="Prokaryotic lipoproteins and lipoprotein localization factors"/>
    <property type="match status" value="1"/>
</dbReference>
<keyword evidence="3" id="KW-0449">Lipoprotein</keyword>
<sequence length="252" mass="26436">MESLNLKRYRRVRAMVTGTVTVVAALTLSVGAAGLLLRCVDAVAASPAAANAASASAAAVAGNPGLVASIASELGHMNGVRAQFTQTQTLSAMREPLVNTGSLLFFRARGVIWRIDTPYKTTYVIDDAGVSEVNPNGQHLKTDGAPRTGGGAQGVAQVSRMMRSMFGGDLSALYAQFDVDARGTPEQWQMLLKPNQPQLAQAIKSLQMSGGAYLQHVRITLANGDVTQLDFTRSSAVDALTPAERALFGASS</sequence>
<protein>
    <submittedName>
        <fullName evidence="3">Outer membrane lipoprotein carrier protein LolA</fullName>
    </submittedName>
</protein>
<dbReference type="InterPro" id="IPR029046">
    <property type="entry name" value="LolA/LolB/LppX"/>
</dbReference>
<proteinExistence type="predicted"/>
<keyword evidence="4" id="KW-1185">Reference proteome</keyword>
<keyword evidence="2" id="KW-0812">Transmembrane</keyword>
<keyword evidence="2" id="KW-1133">Transmembrane helix</keyword>
<reference evidence="3 4" key="1">
    <citation type="submission" date="2021-07" db="EMBL/GenBank/DDBJ databases">
        <title>Paraburkholderia edwinii protects Aspergillus sp. from phenazines by acting as a toxin sponge.</title>
        <authorList>
            <person name="Dahlstrom K.M."/>
            <person name="Newman D.K."/>
        </authorList>
    </citation>
    <scope>NUCLEOTIDE SEQUENCE [LARGE SCALE GENOMIC DNA]</scope>
    <source>
        <strain evidence="3 4">Pe01</strain>
    </source>
</reference>
<evidence type="ECO:0000256" key="1">
    <source>
        <dbReference type="ARBA" id="ARBA00022729"/>
    </source>
</evidence>
<dbReference type="Gene3D" id="2.50.20.10">
    <property type="entry name" value="Lipoprotein localisation LolA/LolB/LppX"/>
    <property type="match status" value="1"/>
</dbReference>
<organism evidence="3 4">
    <name type="scientific">Paraburkholderia edwinii</name>
    <dbReference type="NCBI Taxonomy" id="2861782"/>
    <lineage>
        <taxon>Bacteria</taxon>
        <taxon>Pseudomonadati</taxon>
        <taxon>Pseudomonadota</taxon>
        <taxon>Betaproteobacteria</taxon>
        <taxon>Burkholderiales</taxon>
        <taxon>Burkholderiaceae</taxon>
        <taxon>Paraburkholderia</taxon>
    </lineage>
</organism>
<keyword evidence="2" id="KW-0472">Membrane</keyword>
<name>A0ABX8URC9_9BURK</name>
<evidence type="ECO:0000256" key="2">
    <source>
        <dbReference type="SAM" id="Phobius"/>
    </source>
</evidence>
<dbReference type="Proteomes" id="UP000826462">
    <property type="component" value="Chromosome 1"/>
</dbReference>